<organism evidence="5 6">
    <name type="scientific">Maioricimonas rarisocia</name>
    <dbReference type="NCBI Taxonomy" id="2528026"/>
    <lineage>
        <taxon>Bacteria</taxon>
        <taxon>Pseudomonadati</taxon>
        <taxon>Planctomycetota</taxon>
        <taxon>Planctomycetia</taxon>
        <taxon>Planctomycetales</taxon>
        <taxon>Planctomycetaceae</taxon>
        <taxon>Maioricimonas</taxon>
    </lineage>
</organism>
<dbReference type="EC" id="2.4.-.-" evidence="5"/>
<feature type="domain" description="Glycosyl transferase family 1" evidence="3">
    <location>
        <begin position="205"/>
        <end position="369"/>
    </location>
</feature>
<evidence type="ECO:0000259" key="4">
    <source>
        <dbReference type="Pfam" id="PF13439"/>
    </source>
</evidence>
<dbReference type="PANTHER" id="PTHR12526">
    <property type="entry name" value="GLYCOSYLTRANSFERASE"/>
    <property type="match status" value="1"/>
</dbReference>
<name>A0A517Z0T5_9PLAN</name>
<protein>
    <submittedName>
        <fullName evidence="5">Teichuronic acid biosynthesis glycosyltransferase TuaC</fullName>
        <ecNumber evidence="5">2.4.-.-</ecNumber>
    </submittedName>
</protein>
<dbReference type="EMBL" id="CP036275">
    <property type="protein sequence ID" value="QDU36088.1"/>
    <property type="molecule type" value="Genomic_DNA"/>
</dbReference>
<dbReference type="KEGG" id="mri:Mal4_03710"/>
<dbReference type="InterPro" id="IPR001296">
    <property type="entry name" value="Glyco_trans_1"/>
</dbReference>
<feature type="domain" description="Glycosyltransferase subfamily 4-like N-terminal" evidence="4">
    <location>
        <begin position="50"/>
        <end position="193"/>
    </location>
</feature>
<dbReference type="RefSeq" id="WP_145366790.1">
    <property type="nucleotide sequence ID" value="NZ_CP036275.1"/>
</dbReference>
<evidence type="ECO:0000256" key="1">
    <source>
        <dbReference type="ARBA" id="ARBA00022676"/>
    </source>
</evidence>
<dbReference type="GO" id="GO:0016757">
    <property type="term" value="F:glycosyltransferase activity"/>
    <property type="evidence" value="ECO:0007669"/>
    <property type="project" value="UniProtKB-KW"/>
</dbReference>
<accession>A0A517Z0T5</accession>
<dbReference type="PANTHER" id="PTHR12526:SF510">
    <property type="entry name" value="D-INOSITOL 3-PHOSPHATE GLYCOSYLTRANSFERASE"/>
    <property type="match status" value="1"/>
</dbReference>
<evidence type="ECO:0000313" key="6">
    <source>
        <dbReference type="Proteomes" id="UP000320496"/>
    </source>
</evidence>
<proteinExistence type="predicted"/>
<evidence type="ECO:0000256" key="2">
    <source>
        <dbReference type="ARBA" id="ARBA00022679"/>
    </source>
</evidence>
<keyword evidence="1 5" id="KW-0328">Glycosyltransferase</keyword>
<keyword evidence="2 5" id="KW-0808">Transferase</keyword>
<gene>
    <name evidence="5" type="primary">tuaC_1</name>
    <name evidence="5" type="ORF">Mal4_03710</name>
</gene>
<dbReference type="SUPFAM" id="SSF53756">
    <property type="entry name" value="UDP-Glycosyltransferase/glycogen phosphorylase"/>
    <property type="match status" value="1"/>
</dbReference>
<dbReference type="Proteomes" id="UP000320496">
    <property type="component" value="Chromosome"/>
</dbReference>
<keyword evidence="6" id="KW-1185">Reference proteome</keyword>
<sequence>MLSGPFPTETQPGYGVFVKERMRAVANLPGYEVQIVSPVPYFPRIPAFKRWSQWAEFPRHEVVDGLTVTRPRFFHPPKIGGYFHPRLAWGPLRRAVEQIRRTFDFDLIDAHWVYPAGVMGTMLGRQFGKPVVMTGRGEDMRCFPKNQLMGPQIRKALARGTRFIAVSGEIAGLMEENGAPSDRIRVIPNGVDCGKFRPGDPKQCRTELGLPQDVPIVVSVGDLLEAKGFHLLIEAAANLTCNGQPVHVVLVGGPGRFGRDYTREIRSLVEACGMQDRVHLAGRQPHDELWKWYSAADLFALLSSREGSPNVLMEALACGTPAIGTPVGGIAEVLADDRLGEVICERSVAAAADGLRAAFAAPRNRQQIRSILENRDWQQTALAVKSVLDDAIDSFPSECRTS</sequence>
<dbReference type="Pfam" id="PF00534">
    <property type="entry name" value="Glycos_transf_1"/>
    <property type="match status" value="1"/>
</dbReference>
<dbReference type="AlphaFoldDB" id="A0A517Z0T5"/>
<dbReference type="Pfam" id="PF13439">
    <property type="entry name" value="Glyco_transf_4"/>
    <property type="match status" value="1"/>
</dbReference>
<evidence type="ECO:0000313" key="5">
    <source>
        <dbReference type="EMBL" id="QDU36088.1"/>
    </source>
</evidence>
<dbReference type="InterPro" id="IPR028098">
    <property type="entry name" value="Glyco_trans_4-like_N"/>
</dbReference>
<reference evidence="5 6" key="1">
    <citation type="submission" date="2019-02" db="EMBL/GenBank/DDBJ databases">
        <title>Deep-cultivation of Planctomycetes and their phenomic and genomic characterization uncovers novel biology.</title>
        <authorList>
            <person name="Wiegand S."/>
            <person name="Jogler M."/>
            <person name="Boedeker C."/>
            <person name="Pinto D."/>
            <person name="Vollmers J."/>
            <person name="Rivas-Marin E."/>
            <person name="Kohn T."/>
            <person name="Peeters S.H."/>
            <person name="Heuer A."/>
            <person name="Rast P."/>
            <person name="Oberbeckmann S."/>
            <person name="Bunk B."/>
            <person name="Jeske O."/>
            <person name="Meyerdierks A."/>
            <person name="Storesund J.E."/>
            <person name="Kallscheuer N."/>
            <person name="Luecker S."/>
            <person name="Lage O.M."/>
            <person name="Pohl T."/>
            <person name="Merkel B.J."/>
            <person name="Hornburger P."/>
            <person name="Mueller R.-W."/>
            <person name="Bruemmer F."/>
            <person name="Labrenz M."/>
            <person name="Spormann A.M."/>
            <person name="Op den Camp H."/>
            <person name="Overmann J."/>
            <person name="Amann R."/>
            <person name="Jetten M.S.M."/>
            <person name="Mascher T."/>
            <person name="Medema M.H."/>
            <person name="Devos D.P."/>
            <person name="Kaster A.-K."/>
            <person name="Ovreas L."/>
            <person name="Rohde M."/>
            <person name="Galperin M.Y."/>
            <person name="Jogler C."/>
        </authorList>
    </citation>
    <scope>NUCLEOTIDE SEQUENCE [LARGE SCALE GENOMIC DNA]</scope>
    <source>
        <strain evidence="5 6">Mal4</strain>
    </source>
</reference>
<dbReference type="Gene3D" id="3.40.50.2000">
    <property type="entry name" value="Glycogen Phosphorylase B"/>
    <property type="match status" value="2"/>
</dbReference>
<evidence type="ECO:0000259" key="3">
    <source>
        <dbReference type="Pfam" id="PF00534"/>
    </source>
</evidence>
<dbReference type="OrthoDB" id="258796at2"/>